<evidence type="ECO:0000256" key="5">
    <source>
        <dbReference type="ARBA" id="ARBA00022692"/>
    </source>
</evidence>
<accession>A0A1P8WDV1</accession>
<evidence type="ECO:0000256" key="3">
    <source>
        <dbReference type="ARBA" id="ARBA00022475"/>
    </source>
</evidence>
<dbReference type="PANTHER" id="PTHR30574:SF1">
    <property type="entry name" value="SULPHUR TRANSPORT DOMAIN-CONTAINING PROTEIN"/>
    <property type="match status" value="1"/>
</dbReference>
<dbReference type="KEGG" id="fmr:Fuma_01856"/>
<dbReference type="RefSeq" id="WP_083731921.1">
    <property type="nucleotide sequence ID" value="NZ_CP017641.1"/>
</dbReference>
<keyword evidence="3" id="KW-1003">Cell membrane</keyword>
<feature type="transmembrane region" description="Helical" evidence="9">
    <location>
        <begin position="94"/>
        <end position="116"/>
    </location>
</feature>
<evidence type="ECO:0000313" key="12">
    <source>
        <dbReference type="Proteomes" id="UP000187735"/>
    </source>
</evidence>
<keyword evidence="6 9" id="KW-1133">Transmembrane helix</keyword>
<feature type="transmembrane region" description="Helical" evidence="9">
    <location>
        <begin position="136"/>
        <end position="158"/>
    </location>
</feature>
<dbReference type="GO" id="GO:0005886">
    <property type="term" value="C:plasma membrane"/>
    <property type="evidence" value="ECO:0007669"/>
    <property type="project" value="UniProtKB-SubCell"/>
</dbReference>
<feature type="transmembrane region" description="Helical" evidence="9">
    <location>
        <begin position="35"/>
        <end position="54"/>
    </location>
</feature>
<dbReference type="InterPro" id="IPR007272">
    <property type="entry name" value="Sulf_transp_TsuA/YedE"/>
</dbReference>
<dbReference type="PANTHER" id="PTHR30574">
    <property type="entry name" value="INNER MEMBRANE PROTEIN YEDE"/>
    <property type="match status" value="1"/>
</dbReference>
<keyword evidence="12" id="KW-1185">Reference proteome</keyword>
<comment type="similarity">
    <text evidence="8">Belongs to the TsuA/YedE (TC 9.B.102) family.</text>
</comment>
<reference evidence="11 12" key="1">
    <citation type="journal article" date="2016" name="Front. Microbiol.">
        <title>Fuerstia marisgermanicae gen. nov., sp. nov., an Unusual Member of the Phylum Planctomycetes from the German Wadden Sea.</title>
        <authorList>
            <person name="Kohn T."/>
            <person name="Heuer A."/>
            <person name="Jogler M."/>
            <person name="Vollmers J."/>
            <person name="Boedeker C."/>
            <person name="Bunk B."/>
            <person name="Rast P."/>
            <person name="Borchert D."/>
            <person name="Glockner I."/>
            <person name="Freese H.M."/>
            <person name="Klenk H.P."/>
            <person name="Overmann J."/>
            <person name="Kaster A.K."/>
            <person name="Rohde M."/>
            <person name="Wiegand S."/>
            <person name="Jogler C."/>
        </authorList>
    </citation>
    <scope>NUCLEOTIDE SEQUENCE [LARGE SCALE GENOMIC DNA]</scope>
    <source>
        <strain evidence="11 12">NH11</strain>
    </source>
</reference>
<feature type="transmembrane region" description="Helical" evidence="9">
    <location>
        <begin position="170"/>
        <end position="195"/>
    </location>
</feature>
<keyword evidence="5 9" id="KW-0812">Transmembrane</keyword>
<evidence type="ECO:0000256" key="10">
    <source>
        <dbReference type="SAM" id="SignalP"/>
    </source>
</evidence>
<evidence type="ECO:0000256" key="9">
    <source>
        <dbReference type="SAM" id="Phobius"/>
    </source>
</evidence>
<keyword evidence="2" id="KW-0813">Transport</keyword>
<proteinExistence type="inferred from homology"/>
<keyword evidence="7 9" id="KW-0472">Membrane</keyword>
<keyword evidence="10" id="KW-0732">Signal</keyword>
<evidence type="ECO:0000256" key="6">
    <source>
        <dbReference type="ARBA" id="ARBA00022989"/>
    </source>
</evidence>
<dbReference type="OrthoDB" id="9814020at2"/>
<evidence type="ECO:0000256" key="8">
    <source>
        <dbReference type="ARBA" id="ARBA00035655"/>
    </source>
</evidence>
<comment type="subcellular location">
    <subcellularLocation>
        <location evidence="1">Cell inner membrane</location>
        <topology evidence="1">Multi-pass membrane protein</topology>
    </subcellularLocation>
</comment>
<evidence type="ECO:0000256" key="7">
    <source>
        <dbReference type="ARBA" id="ARBA00023136"/>
    </source>
</evidence>
<dbReference type="STRING" id="1891926.Fuma_01856"/>
<dbReference type="AlphaFoldDB" id="A0A1P8WDV1"/>
<dbReference type="Pfam" id="PF04143">
    <property type="entry name" value="Sulf_transp"/>
    <property type="match status" value="1"/>
</dbReference>
<feature type="chain" id="PRO_5012840136" evidence="10">
    <location>
        <begin position="21"/>
        <end position="196"/>
    </location>
</feature>
<protein>
    <submittedName>
        <fullName evidence="11">Putative inner membrane protein</fullName>
    </submittedName>
</protein>
<dbReference type="Proteomes" id="UP000187735">
    <property type="component" value="Chromosome"/>
</dbReference>
<organism evidence="11 12">
    <name type="scientific">Fuerstiella marisgermanici</name>
    <dbReference type="NCBI Taxonomy" id="1891926"/>
    <lineage>
        <taxon>Bacteria</taxon>
        <taxon>Pseudomonadati</taxon>
        <taxon>Planctomycetota</taxon>
        <taxon>Planctomycetia</taxon>
        <taxon>Planctomycetales</taxon>
        <taxon>Planctomycetaceae</taxon>
        <taxon>Fuerstiella</taxon>
    </lineage>
</organism>
<evidence type="ECO:0000256" key="1">
    <source>
        <dbReference type="ARBA" id="ARBA00004429"/>
    </source>
</evidence>
<evidence type="ECO:0000313" key="11">
    <source>
        <dbReference type="EMBL" id="APZ92246.1"/>
    </source>
</evidence>
<keyword evidence="4" id="KW-0997">Cell inner membrane</keyword>
<gene>
    <name evidence="11" type="ORF">Fuma_01856</name>
</gene>
<feature type="signal peptide" evidence="10">
    <location>
        <begin position="1"/>
        <end position="20"/>
    </location>
</feature>
<evidence type="ECO:0000256" key="2">
    <source>
        <dbReference type="ARBA" id="ARBA00022448"/>
    </source>
</evidence>
<sequence precursor="true">MRQITTTTVLTLLTPAIAAAQEPTIDPLQYPGAAWSPYLVGALIGVLSMFTFYFSNKPLGASTAYARIAGLLGKVIAPTHTKSLKYFKDNPPKIGWEFMLVVGVILGGFVSAWSGGELTGRLLPEMWQARFGPDSGGLRIAVALAGGILMSFGARLSGGCTSGHGISGTLQLAVGSWVSAICFFIGGIAVAMLMFT</sequence>
<name>A0A1P8WDV1_9PLAN</name>
<evidence type="ECO:0000256" key="4">
    <source>
        <dbReference type="ARBA" id="ARBA00022519"/>
    </source>
</evidence>
<dbReference type="EMBL" id="CP017641">
    <property type="protein sequence ID" value="APZ92246.1"/>
    <property type="molecule type" value="Genomic_DNA"/>
</dbReference>